<proteinExistence type="predicted"/>
<dbReference type="AlphaFoldDB" id="R0MAH3"/>
<name>R0MAH3_STRMT</name>
<protein>
    <submittedName>
        <fullName evidence="1">Uncharacterized protein</fullName>
    </submittedName>
</protein>
<organism evidence="1 2">
    <name type="scientific">Streptococcus mitis 13/39</name>
    <dbReference type="NCBI Taxonomy" id="1239793"/>
    <lineage>
        <taxon>Bacteria</taxon>
        <taxon>Bacillati</taxon>
        <taxon>Bacillota</taxon>
        <taxon>Bacilli</taxon>
        <taxon>Lactobacillales</taxon>
        <taxon>Streptococcaceae</taxon>
        <taxon>Streptococcus</taxon>
        <taxon>Streptococcus mitis group</taxon>
    </lineage>
</organism>
<dbReference type="PATRIC" id="fig|1239793.3.peg.1440"/>
<reference evidence="1 2" key="1">
    <citation type="submission" date="2013-04" db="EMBL/GenBank/DDBJ databases">
        <authorList>
            <person name="Ikryannikova L.N."/>
            <person name="Ilina E.N."/>
            <person name="Kostryukova E.S."/>
            <person name="Semashko T.A."/>
            <person name="Karpova I.Y.U."/>
            <person name="Larin A.K."/>
            <person name="Ischenko D.S."/>
            <person name="Alekseev D.G."/>
            <person name="Klimova E.A."/>
            <person name="Filimonova A.V."/>
            <person name="Savinova T.A."/>
            <person name="Filimonova O.Y.U."/>
            <person name="Dubovickaya V.A."/>
            <person name="Sidorenko S.V."/>
            <person name="Govorun V.M."/>
        </authorList>
    </citation>
    <scope>NUCLEOTIDE SEQUENCE [LARGE SCALE GENOMIC DNA]</scope>
    <source>
        <strain evidence="1 2">13/39</strain>
    </source>
</reference>
<gene>
    <name evidence="1" type="ORF">D065_07355</name>
</gene>
<evidence type="ECO:0000313" key="2">
    <source>
        <dbReference type="Proteomes" id="UP000013315"/>
    </source>
</evidence>
<evidence type="ECO:0000313" key="1">
    <source>
        <dbReference type="EMBL" id="EOB31981.1"/>
    </source>
</evidence>
<dbReference type="Proteomes" id="UP000013315">
    <property type="component" value="Unassembled WGS sequence"/>
</dbReference>
<comment type="caution">
    <text evidence="1">The sequence shown here is derived from an EMBL/GenBank/DDBJ whole genome shotgun (WGS) entry which is preliminary data.</text>
</comment>
<sequence length="69" mass="8182">MFQSLELNLMRIYLNQNCQNLRKIQELGKKVLENLAKLESHKTFLPLSYRFLEFPHQAGVAFLPDMLMK</sequence>
<accession>R0MAH3</accession>
<dbReference type="EMBL" id="AQTU01000020">
    <property type="protein sequence ID" value="EOB31981.1"/>
    <property type="molecule type" value="Genomic_DNA"/>
</dbReference>